<dbReference type="GO" id="GO:0008121">
    <property type="term" value="F:quinol-cytochrome-c reductase activity"/>
    <property type="evidence" value="ECO:0007669"/>
    <property type="project" value="UniProtKB-EC"/>
</dbReference>
<feature type="transmembrane region" description="Helical" evidence="6">
    <location>
        <begin position="210"/>
        <end position="234"/>
    </location>
</feature>
<evidence type="ECO:0000256" key="1">
    <source>
        <dbReference type="ARBA" id="ARBA00001971"/>
    </source>
</evidence>
<dbReference type="PANTHER" id="PTHR19271:SF16">
    <property type="entry name" value="CYTOCHROME B"/>
    <property type="match status" value="1"/>
</dbReference>
<keyword evidence="6" id="KW-0812">Transmembrane</keyword>
<accession>A0A8J3AAR8</accession>
<dbReference type="GO" id="GO:0022904">
    <property type="term" value="P:respiratory electron transport chain"/>
    <property type="evidence" value="ECO:0007669"/>
    <property type="project" value="InterPro"/>
</dbReference>
<evidence type="ECO:0000313" key="8">
    <source>
        <dbReference type="EMBL" id="GGI09088.1"/>
    </source>
</evidence>
<feature type="transmembrane region" description="Helical" evidence="6">
    <location>
        <begin position="415"/>
        <end position="435"/>
    </location>
</feature>
<dbReference type="EC" id="7.1.1.8" evidence="2"/>
<feature type="transmembrane region" description="Helical" evidence="6">
    <location>
        <begin position="375"/>
        <end position="395"/>
    </location>
</feature>
<dbReference type="SUPFAM" id="SSF81648">
    <property type="entry name" value="a domain/subunit of cytochrome bc1 complex (Ubiquinol-cytochrome c reductase)"/>
    <property type="match status" value="1"/>
</dbReference>
<comment type="cofactor">
    <cofactor evidence="1">
        <name>heme</name>
        <dbReference type="ChEBI" id="CHEBI:30413"/>
    </cofactor>
</comment>
<feature type="domain" description="Cytochrome b/b6 N-terminal region profile" evidence="7">
    <location>
        <begin position="16"/>
        <end position="242"/>
    </location>
</feature>
<keyword evidence="9" id="KW-1185">Reference proteome</keyword>
<keyword evidence="6" id="KW-0472">Membrane</keyword>
<dbReference type="RefSeq" id="WP_130650223.1">
    <property type="nucleotide sequence ID" value="NZ_BMHA01000014.1"/>
</dbReference>
<dbReference type="EMBL" id="BMHA01000014">
    <property type="protein sequence ID" value="GGI09088.1"/>
    <property type="molecule type" value="Genomic_DNA"/>
</dbReference>
<dbReference type="InterPro" id="IPR005797">
    <property type="entry name" value="Cyt_b/b6_N"/>
</dbReference>
<dbReference type="Gene3D" id="1.20.810.10">
    <property type="entry name" value="Cytochrome Bc1 Complex, Chain C"/>
    <property type="match status" value="1"/>
</dbReference>
<evidence type="ECO:0000256" key="4">
    <source>
        <dbReference type="ARBA" id="ARBA00029351"/>
    </source>
</evidence>
<evidence type="ECO:0000256" key="3">
    <source>
        <dbReference type="ARBA" id="ARBA00016116"/>
    </source>
</evidence>
<dbReference type="SUPFAM" id="SSF81342">
    <property type="entry name" value="Transmembrane di-heme cytochromes"/>
    <property type="match status" value="1"/>
</dbReference>
<dbReference type="InterPro" id="IPR036150">
    <property type="entry name" value="Cyt_b/b6_C_sf"/>
</dbReference>
<reference evidence="8" key="2">
    <citation type="submission" date="2020-09" db="EMBL/GenBank/DDBJ databases">
        <authorList>
            <person name="Sun Q."/>
            <person name="Zhou Y."/>
        </authorList>
    </citation>
    <scope>NUCLEOTIDE SEQUENCE</scope>
    <source>
        <strain evidence="8">CGMCC 1.14988</strain>
    </source>
</reference>
<proteinExistence type="predicted"/>
<dbReference type="AlphaFoldDB" id="A0A8J3AAR8"/>
<dbReference type="GO" id="GO:0016491">
    <property type="term" value="F:oxidoreductase activity"/>
    <property type="evidence" value="ECO:0007669"/>
    <property type="project" value="InterPro"/>
</dbReference>
<dbReference type="Pfam" id="PF13631">
    <property type="entry name" value="Cytochrom_B_N_2"/>
    <property type="match status" value="1"/>
</dbReference>
<evidence type="ECO:0000256" key="6">
    <source>
        <dbReference type="SAM" id="Phobius"/>
    </source>
</evidence>
<comment type="caution">
    <text evidence="8">The sequence shown here is derived from an EMBL/GenBank/DDBJ whole genome shotgun (WGS) entry which is preliminary data.</text>
</comment>
<feature type="transmembrane region" description="Helical" evidence="6">
    <location>
        <begin position="177"/>
        <end position="198"/>
    </location>
</feature>
<name>A0A8J3AAR8_9ACTN</name>
<gene>
    <name evidence="8" type="ORF">GCM10011354_32330</name>
</gene>
<feature type="transmembrane region" description="Helical" evidence="6">
    <location>
        <begin position="42"/>
        <end position="68"/>
    </location>
</feature>
<comment type="catalytic activity">
    <reaction evidence="4">
        <text>a quinol + 2 Fe(III)-[cytochrome c](out) = a quinone + 2 Fe(II)-[cytochrome c](out) + 2 H(+)(out)</text>
        <dbReference type="Rhea" id="RHEA:11484"/>
        <dbReference type="Rhea" id="RHEA-COMP:10350"/>
        <dbReference type="Rhea" id="RHEA-COMP:14399"/>
        <dbReference type="ChEBI" id="CHEBI:15378"/>
        <dbReference type="ChEBI" id="CHEBI:24646"/>
        <dbReference type="ChEBI" id="CHEBI:29033"/>
        <dbReference type="ChEBI" id="CHEBI:29034"/>
        <dbReference type="ChEBI" id="CHEBI:132124"/>
        <dbReference type="EC" id="7.1.1.8"/>
    </reaction>
</comment>
<dbReference type="InterPro" id="IPR016174">
    <property type="entry name" value="Di-haem_cyt_TM"/>
</dbReference>
<dbReference type="PANTHER" id="PTHR19271">
    <property type="entry name" value="CYTOCHROME B"/>
    <property type="match status" value="1"/>
</dbReference>
<evidence type="ECO:0000256" key="2">
    <source>
        <dbReference type="ARBA" id="ARBA00012951"/>
    </source>
</evidence>
<feature type="transmembrane region" description="Helical" evidence="6">
    <location>
        <begin position="323"/>
        <end position="354"/>
    </location>
</feature>
<dbReference type="Proteomes" id="UP000650511">
    <property type="component" value="Unassembled WGS sequence"/>
</dbReference>
<evidence type="ECO:0000256" key="5">
    <source>
        <dbReference type="ARBA" id="ARBA00029568"/>
    </source>
</evidence>
<dbReference type="GO" id="GO:0016020">
    <property type="term" value="C:membrane"/>
    <property type="evidence" value="ECO:0007669"/>
    <property type="project" value="InterPro"/>
</dbReference>
<dbReference type="OrthoDB" id="9804503at2"/>
<protein>
    <recommendedName>
        <fullName evidence="3">Cytochrome bc1 complex cytochrome b subunit</fullName>
        <ecNumber evidence="2">7.1.1.8</ecNumber>
    </recommendedName>
    <alternativeName>
        <fullName evidence="5">Cytochrome bc1 reductase complex subunit QcrB</fullName>
    </alternativeName>
</protein>
<dbReference type="PROSITE" id="PS51002">
    <property type="entry name" value="CYTB_NTER"/>
    <property type="match status" value="1"/>
</dbReference>
<feature type="transmembrane region" description="Helical" evidence="6">
    <location>
        <begin position="145"/>
        <end position="165"/>
    </location>
</feature>
<sequence>MSAAETRRRQSPVDDLARWLDDRLRLAEGSKKYLNKAFPAHWSFLLGEVALFSLVVLLFTGTFLAFFYTPDARLVVYEGPYVPLQGLEISAAYESTLRLSFEVRAGLLMRQIHHWAALVFVAAIVAHMLRVFFTGAFRRPREINWVIGVLLLLLSFAAGFTGYSLPDDLLSGTGLRIGYSVVLGIPFVGPLLGFLLLGGEYPGTDTISRLHIAHVMLIPAGLLGLLGAHLAILIRQKHTHKPSSLARDDNVVGEPLFPSQTLTTLSLGAFTIAVLCLLGGLFEINPVWLYGTYEPYEVFAPAQPDWYMGWTEGLVRLWPAWEWTILGVTITSTFLPAVGLGGVIFTVLFAWPWIDKKWVGKDDLEHHLLQRPRDNPLRTGIGVAALTLMGVIFVAGSNDVIASNLEMGLQTLTVLLRWACFVLPPITGFIAFRIARSLQRGEQPAPAREPSPVESA</sequence>
<evidence type="ECO:0000259" key="7">
    <source>
        <dbReference type="PROSITE" id="PS51002"/>
    </source>
</evidence>
<evidence type="ECO:0000313" key="9">
    <source>
        <dbReference type="Proteomes" id="UP000650511"/>
    </source>
</evidence>
<dbReference type="InterPro" id="IPR027387">
    <property type="entry name" value="Cytb/b6-like_sf"/>
</dbReference>
<organism evidence="8 9">
    <name type="scientific">Egicoccus halophilus</name>
    <dbReference type="NCBI Taxonomy" id="1670830"/>
    <lineage>
        <taxon>Bacteria</taxon>
        <taxon>Bacillati</taxon>
        <taxon>Actinomycetota</taxon>
        <taxon>Nitriliruptoria</taxon>
        <taxon>Egicoccales</taxon>
        <taxon>Egicoccaceae</taxon>
        <taxon>Egicoccus</taxon>
    </lineage>
</organism>
<feature type="transmembrane region" description="Helical" evidence="6">
    <location>
        <begin position="112"/>
        <end position="133"/>
    </location>
</feature>
<reference evidence="8" key="1">
    <citation type="journal article" date="2014" name="Int. J. Syst. Evol. Microbiol.">
        <title>Complete genome sequence of Corynebacterium casei LMG S-19264T (=DSM 44701T), isolated from a smear-ripened cheese.</title>
        <authorList>
            <consortium name="US DOE Joint Genome Institute (JGI-PGF)"/>
            <person name="Walter F."/>
            <person name="Albersmeier A."/>
            <person name="Kalinowski J."/>
            <person name="Ruckert C."/>
        </authorList>
    </citation>
    <scope>NUCLEOTIDE SEQUENCE</scope>
    <source>
        <strain evidence="8">CGMCC 1.14988</strain>
    </source>
</reference>
<keyword evidence="6" id="KW-1133">Transmembrane helix</keyword>